<evidence type="ECO:0000256" key="2">
    <source>
        <dbReference type="ARBA" id="ARBA00023125"/>
    </source>
</evidence>
<dbReference type="GO" id="GO:0005634">
    <property type="term" value="C:nucleus"/>
    <property type="evidence" value="ECO:0007669"/>
    <property type="project" value="UniProtKB-SubCell"/>
</dbReference>
<dbReference type="EMBL" id="JABWUV010000010">
    <property type="protein sequence ID" value="KAF6324541.1"/>
    <property type="molecule type" value="Genomic_DNA"/>
</dbReference>
<dbReference type="PANTHER" id="PTHR46789:SF1">
    <property type="entry name" value="FORKHEAD BOX PROTEIN R1"/>
    <property type="match status" value="1"/>
</dbReference>
<evidence type="ECO:0000313" key="9">
    <source>
        <dbReference type="Proteomes" id="UP000527355"/>
    </source>
</evidence>
<dbReference type="AlphaFoldDB" id="A0A7J7VHP5"/>
<feature type="region of interest" description="Disordered" evidence="6">
    <location>
        <begin position="33"/>
        <end position="53"/>
    </location>
</feature>
<feature type="compositionally biased region" description="Basic residues" evidence="6">
    <location>
        <begin position="149"/>
        <end position="161"/>
    </location>
</feature>
<feature type="compositionally biased region" description="Low complexity" evidence="6">
    <location>
        <begin position="110"/>
        <end position="129"/>
    </location>
</feature>
<dbReference type="CDD" id="cd20036">
    <property type="entry name" value="FH_FOXR"/>
    <property type="match status" value="1"/>
</dbReference>
<dbReference type="SUPFAM" id="SSF46785">
    <property type="entry name" value="Winged helix' DNA-binding domain"/>
    <property type="match status" value="1"/>
</dbReference>
<evidence type="ECO:0000256" key="4">
    <source>
        <dbReference type="ARBA" id="ARBA00023242"/>
    </source>
</evidence>
<feature type="DNA-binding region" description="Fork-head" evidence="5">
    <location>
        <begin position="173"/>
        <end position="272"/>
    </location>
</feature>
<keyword evidence="4 5" id="KW-0539">Nucleus</keyword>
<dbReference type="VEuPathDB" id="HostDB:LOC118664212"/>
<keyword evidence="2 5" id="KW-0238">DNA-binding</keyword>
<evidence type="ECO:0000256" key="6">
    <source>
        <dbReference type="SAM" id="MobiDB-lite"/>
    </source>
</evidence>
<dbReference type="InterPro" id="IPR052328">
    <property type="entry name" value="FOX_transcription_regulators"/>
</dbReference>
<name>A0A7J7VHP5_MYOMY</name>
<dbReference type="PRINTS" id="PR00053">
    <property type="entry name" value="FORKHEAD"/>
</dbReference>
<gene>
    <name evidence="8" type="ORF">mMyoMyo1_005304</name>
</gene>
<dbReference type="Proteomes" id="UP000527355">
    <property type="component" value="Unassembled WGS sequence"/>
</dbReference>
<organism evidence="8 9">
    <name type="scientific">Myotis myotis</name>
    <name type="common">Greater mouse-eared bat</name>
    <name type="synonym">Vespertilio myotis</name>
    <dbReference type="NCBI Taxonomy" id="51298"/>
    <lineage>
        <taxon>Eukaryota</taxon>
        <taxon>Metazoa</taxon>
        <taxon>Chordata</taxon>
        <taxon>Craniata</taxon>
        <taxon>Vertebrata</taxon>
        <taxon>Euteleostomi</taxon>
        <taxon>Mammalia</taxon>
        <taxon>Eutheria</taxon>
        <taxon>Laurasiatheria</taxon>
        <taxon>Chiroptera</taxon>
        <taxon>Yangochiroptera</taxon>
        <taxon>Vespertilionidae</taxon>
        <taxon>Myotis</taxon>
    </lineage>
</organism>
<keyword evidence="9" id="KW-1185">Reference proteome</keyword>
<sequence length="286" mass="32198">MGNECFLASTTAHLPPAEQNLARYRLHVVEPPRLPVRKSPSPDEDGPDTEPNLWMWVNPNIVFPPGKLEVSQPRKGEGLTSILPSPPLPPKEEDCAHCSKVHAVELLPASSREQSPPRQQLPSSPSSSEVTEEEAKDQHGRSSVALLSPHKRAPLQSRRLRQATSQEGRPWPRPPLNYFHLIALALRNSPPCGLNVQQIYSFTRQHFPFFRTAPEGWKNTIRHNLCFRASFEKVRASTPAGACLWKLTEEGRRRFEEEAGALSSEQLERIQQCMSQPGVMPFLFDL</sequence>
<dbReference type="InterPro" id="IPR036388">
    <property type="entry name" value="WH-like_DNA-bd_sf"/>
</dbReference>
<evidence type="ECO:0000259" key="7">
    <source>
        <dbReference type="PROSITE" id="PS50039"/>
    </source>
</evidence>
<comment type="subcellular location">
    <subcellularLocation>
        <location evidence="5">Nucleus</location>
    </subcellularLocation>
</comment>
<accession>A0A7J7VHP5</accession>
<dbReference type="PROSITE" id="PS50039">
    <property type="entry name" value="FORK_HEAD_3"/>
    <property type="match status" value="1"/>
</dbReference>
<evidence type="ECO:0000313" key="8">
    <source>
        <dbReference type="EMBL" id="KAF6324541.1"/>
    </source>
</evidence>
<dbReference type="GO" id="GO:0003700">
    <property type="term" value="F:DNA-binding transcription factor activity"/>
    <property type="evidence" value="ECO:0007669"/>
    <property type="project" value="InterPro"/>
</dbReference>
<proteinExistence type="predicted"/>
<evidence type="ECO:0000256" key="3">
    <source>
        <dbReference type="ARBA" id="ARBA00023163"/>
    </source>
</evidence>
<dbReference type="GO" id="GO:1990837">
    <property type="term" value="F:sequence-specific double-stranded DNA binding"/>
    <property type="evidence" value="ECO:0007669"/>
    <property type="project" value="TreeGrafter"/>
</dbReference>
<feature type="domain" description="Fork-head" evidence="7">
    <location>
        <begin position="173"/>
        <end position="272"/>
    </location>
</feature>
<keyword evidence="3" id="KW-0804">Transcription</keyword>
<feature type="region of interest" description="Disordered" evidence="6">
    <location>
        <begin position="109"/>
        <end position="171"/>
    </location>
</feature>
<dbReference type="InterPro" id="IPR036390">
    <property type="entry name" value="WH_DNA-bd_sf"/>
</dbReference>
<evidence type="ECO:0000256" key="1">
    <source>
        <dbReference type="ARBA" id="ARBA00023015"/>
    </source>
</evidence>
<protein>
    <submittedName>
        <fullName evidence="8">Forkhead box R1</fullName>
    </submittedName>
</protein>
<dbReference type="PANTHER" id="PTHR46789">
    <property type="entry name" value="FORKHEAD BOX PROTEIN R1"/>
    <property type="match status" value="1"/>
</dbReference>
<dbReference type="Gene3D" id="1.10.10.10">
    <property type="entry name" value="Winged helix-like DNA-binding domain superfamily/Winged helix DNA-binding domain"/>
    <property type="match status" value="1"/>
</dbReference>
<comment type="caution">
    <text evidence="8">The sequence shown here is derived from an EMBL/GenBank/DDBJ whole genome shotgun (WGS) entry which is preliminary data.</text>
</comment>
<reference evidence="8 9" key="1">
    <citation type="journal article" date="2020" name="Nature">
        <title>Six reference-quality genomes reveal evolution of bat adaptations.</title>
        <authorList>
            <person name="Jebb D."/>
            <person name="Huang Z."/>
            <person name="Pippel M."/>
            <person name="Hughes G.M."/>
            <person name="Lavrichenko K."/>
            <person name="Devanna P."/>
            <person name="Winkler S."/>
            <person name="Jermiin L.S."/>
            <person name="Skirmuntt E.C."/>
            <person name="Katzourakis A."/>
            <person name="Burkitt-Gray L."/>
            <person name="Ray D.A."/>
            <person name="Sullivan K.A.M."/>
            <person name="Roscito J.G."/>
            <person name="Kirilenko B.M."/>
            <person name="Davalos L.M."/>
            <person name="Corthals A.P."/>
            <person name="Power M.L."/>
            <person name="Jones G."/>
            <person name="Ransome R.D."/>
            <person name="Dechmann D.K.N."/>
            <person name="Locatelli A.G."/>
            <person name="Puechmaille S.J."/>
            <person name="Fedrigo O."/>
            <person name="Jarvis E.D."/>
            <person name="Hiller M."/>
            <person name="Vernes S.C."/>
            <person name="Myers E.W."/>
            <person name="Teeling E.C."/>
        </authorList>
    </citation>
    <scope>NUCLEOTIDE SEQUENCE [LARGE SCALE GENOMIC DNA]</scope>
    <source>
        <strain evidence="8">MMyoMyo1</strain>
        <tissue evidence="8">Flight muscle</tissue>
    </source>
</reference>
<keyword evidence="1" id="KW-0805">Transcription regulation</keyword>
<dbReference type="SMART" id="SM00339">
    <property type="entry name" value="FH"/>
    <property type="match status" value="1"/>
</dbReference>
<evidence type="ECO:0000256" key="5">
    <source>
        <dbReference type="PROSITE-ProRule" id="PRU00089"/>
    </source>
</evidence>
<feature type="region of interest" description="Disordered" evidence="6">
    <location>
        <begin position="67"/>
        <end position="94"/>
    </location>
</feature>
<dbReference type="Pfam" id="PF00250">
    <property type="entry name" value="Forkhead"/>
    <property type="match status" value="1"/>
</dbReference>
<dbReference type="InterPro" id="IPR001766">
    <property type="entry name" value="Fork_head_dom"/>
</dbReference>